<dbReference type="PANTHER" id="PTHR12385">
    <property type="entry name" value="CHOLINE TRANSPORTER-LIKE (SLC FAMILY 44)"/>
    <property type="match status" value="1"/>
</dbReference>
<feature type="transmembrane region" description="Helical" evidence="7">
    <location>
        <begin position="93"/>
        <end position="118"/>
    </location>
</feature>
<dbReference type="AlphaFoldDB" id="A0A8B6CA42"/>
<dbReference type="GO" id="GO:0005886">
    <property type="term" value="C:plasma membrane"/>
    <property type="evidence" value="ECO:0007669"/>
    <property type="project" value="UniProtKB-SubCell"/>
</dbReference>
<dbReference type="EMBL" id="UYJE01001486">
    <property type="protein sequence ID" value="VDI02563.1"/>
    <property type="molecule type" value="Genomic_DNA"/>
</dbReference>
<organism evidence="8 9">
    <name type="scientific">Mytilus galloprovincialis</name>
    <name type="common">Mediterranean mussel</name>
    <dbReference type="NCBI Taxonomy" id="29158"/>
    <lineage>
        <taxon>Eukaryota</taxon>
        <taxon>Metazoa</taxon>
        <taxon>Spiralia</taxon>
        <taxon>Lophotrochozoa</taxon>
        <taxon>Mollusca</taxon>
        <taxon>Bivalvia</taxon>
        <taxon>Autobranchia</taxon>
        <taxon>Pteriomorphia</taxon>
        <taxon>Mytilida</taxon>
        <taxon>Mytiloidea</taxon>
        <taxon>Mytilidae</taxon>
        <taxon>Mytilinae</taxon>
        <taxon>Mytilus</taxon>
    </lineage>
</organism>
<accession>A0A8B6CA42</accession>
<dbReference type="PANTHER" id="PTHR12385:SF14">
    <property type="entry name" value="CHOLINE TRANSPORTER-LIKE 2"/>
    <property type="match status" value="1"/>
</dbReference>
<sequence>CMKCCFWCLEKFLRFLNKNAYIMIAAHGKNFCTSAKNAFMLIMRNCVRVVVIDKVTDFLLFIGKLVIVAGSAALSFFFFDGRIDFLKTYTPTLNFYVVPIVLITVGSYVIASCFFSVYDMAVDTLFLCFLEDLERNDGTKEKPYYMGKELMKILGKKNTKPKVSKKEKDEDY</sequence>
<keyword evidence="3 7" id="KW-0812">Transmembrane</keyword>
<reference evidence="8" key="1">
    <citation type="submission" date="2018-11" db="EMBL/GenBank/DDBJ databases">
        <authorList>
            <person name="Alioto T."/>
            <person name="Alioto T."/>
        </authorList>
    </citation>
    <scope>NUCLEOTIDE SEQUENCE</scope>
</reference>
<evidence type="ECO:0000313" key="9">
    <source>
        <dbReference type="Proteomes" id="UP000596742"/>
    </source>
</evidence>
<dbReference type="Proteomes" id="UP000596742">
    <property type="component" value="Unassembled WGS sequence"/>
</dbReference>
<keyword evidence="4 7" id="KW-1133">Transmembrane helix</keyword>
<name>A0A8B6CA42_MYTGA</name>
<dbReference type="OrthoDB" id="420519at2759"/>
<feature type="non-terminal residue" evidence="8">
    <location>
        <position position="1"/>
    </location>
</feature>
<keyword evidence="6" id="KW-0325">Glycoprotein</keyword>
<evidence type="ECO:0000256" key="5">
    <source>
        <dbReference type="ARBA" id="ARBA00023136"/>
    </source>
</evidence>
<gene>
    <name evidence="8" type="ORF">MGAL_10B049728</name>
</gene>
<evidence type="ECO:0000256" key="3">
    <source>
        <dbReference type="ARBA" id="ARBA00022692"/>
    </source>
</evidence>
<feature type="transmembrane region" description="Helical" evidence="7">
    <location>
        <begin position="58"/>
        <end position="81"/>
    </location>
</feature>
<comment type="subcellular location">
    <subcellularLocation>
        <location evidence="7">Cell membrane</location>
        <topology evidence="7">Multi-pass membrane protein</topology>
    </subcellularLocation>
    <subcellularLocation>
        <location evidence="1">Membrane</location>
        <topology evidence="1">Multi-pass membrane protein</topology>
    </subcellularLocation>
</comment>
<keyword evidence="5 7" id="KW-0472">Membrane</keyword>
<comment type="similarity">
    <text evidence="2 7">Belongs to the CTL (choline transporter-like) family.</text>
</comment>
<comment type="caution">
    <text evidence="8">The sequence shown here is derived from an EMBL/GenBank/DDBJ whole genome shotgun (WGS) entry which is preliminary data.</text>
</comment>
<proteinExistence type="inferred from homology"/>
<evidence type="ECO:0000256" key="1">
    <source>
        <dbReference type="ARBA" id="ARBA00004141"/>
    </source>
</evidence>
<evidence type="ECO:0000256" key="7">
    <source>
        <dbReference type="RuleBase" id="RU368066"/>
    </source>
</evidence>
<evidence type="ECO:0000256" key="2">
    <source>
        <dbReference type="ARBA" id="ARBA00007168"/>
    </source>
</evidence>
<comment type="function">
    <text evidence="7">Choline transporter.</text>
</comment>
<evidence type="ECO:0000313" key="8">
    <source>
        <dbReference type="EMBL" id="VDI02563.1"/>
    </source>
</evidence>
<evidence type="ECO:0000256" key="4">
    <source>
        <dbReference type="ARBA" id="ARBA00022989"/>
    </source>
</evidence>
<evidence type="ECO:0000256" key="6">
    <source>
        <dbReference type="ARBA" id="ARBA00023180"/>
    </source>
</evidence>
<protein>
    <recommendedName>
        <fullName evidence="7">Choline transporter-like protein</fullName>
    </recommendedName>
</protein>
<dbReference type="Pfam" id="PF04515">
    <property type="entry name" value="Choline_transpo"/>
    <property type="match status" value="1"/>
</dbReference>
<comment type="caution">
    <text evidence="7">Lacks conserved residue(s) required for the propagation of feature annotation.</text>
</comment>
<keyword evidence="9" id="KW-1185">Reference proteome</keyword>
<dbReference type="InterPro" id="IPR007603">
    <property type="entry name" value="Choline_transptr-like"/>
</dbReference>
<dbReference type="GO" id="GO:0022857">
    <property type="term" value="F:transmembrane transporter activity"/>
    <property type="evidence" value="ECO:0007669"/>
    <property type="project" value="UniProtKB-UniRule"/>
</dbReference>